<dbReference type="Proteomes" id="UP000183371">
    <property type="component" value="Unassembled WGS sequence"/>
</dbReference>
<keyword evidence="3" id="KW-1185">Reference proteome</keyword>
<evidence type="ECO:0000313" key="3">
    <source>
        <dbReference type="Proteomes" id="UP000183371"/>
    </source>
</evidence>
<proteinExistence type="predicted"/>
<dbReference type="AlphaFoldDB" id="A0A1I7DYU2"/>
<sequence length="201" mass="23000">MNSFVHNLDEPKTLIGKSNTSRRLNRAAEHAAKEFSGLPVGVSRWDILSLVKKLQRELGLTSTQTSHLEFLIGYTRDQDWQFGSHPIIYLTVSATAVKRGVSERQVLNIERALNRAGLLCWHDSGNQRRYGYRSDSGDLVSAFGVNLAPLAACYERFCVLVKAVEEKEHAWKQQKMLLLMHKRVLREQIALHPQAKNYWTR</sequence>
<evidence type="ECO:0000259" key="1">
    <source>
        <dbReference type="Pfam" id="PF03428"/>
    </source>
</evidence>
<feature type="domain" description="Plasmid replication protein C N-terminal" evidence="1">
    <location>
        <begin position="27"/>
        <end position="190"/>
    </location>
</feature>
<evidence type="ECO:0000313" key="2">
    <source>
        <dbReference type="EMBL" id="SFU16848.1"/>
    </source>
</evidence>
<protein>
    <submittedName>
        <fullName evidence="2">Replication initiation protein RepC</fullName>
    </submittedName>
</protein>
<dbReference type="RefSeq" id="WP_167369235.1">
    <property type="nucleotide sequence ID" value="NZ_FPBD01000013.1"/>
</dbReference>
<dbReference type="InterPro" id="IPR005090">
    <property type="entry name" value="RepC_N"/>
</dbReference>
<name>A0A1I7DYU2_9HYPH</name>
<dbReference type="Pfam" id="PF03428">
    <property type="entry name" value="RP-C"/>
    <property type="match status" value="1"/>
</dbReference>
<accession>A0A1I7DYU2</accession>
<reference evidence="3" key="1">
    <citation type="submission" date="2016-10" db="EMBL/GenBank/DDBJ databases">
        <authorList>
            <person name="Varghese N."/>
            <person name="Submissions S."/>
        </authorList>
    </citation>
    <scope>NUCLEOTIDE SEQUENCE [LARGE SCALE GENOMIC DNA]</scope>
    <source>
        <strain evidence="3">DSM 17465</strain>
    </source>
</reference>
<dbReference type="EMBL" id="FPBD01000013">
    <property type="protein sequence ID" value="SFU16848.1"/>
    <property type="molecule type" value="Genomic_DNA"/>
</dbReference>
<organism evidence="2 3">
    <name type="scientific">Pseudovibrio denitrificans</name>
    <dbReference type="NCBI Taxonomy" id="258256"/>
    <lineage>
        <taxon>Bacteria</taxon>
        <taxon>Pseudomonadati</taxon>
        <taxon>Pseudomonadota</taxon>
        <taxon>Alphaproteobacteria</taxon>
        <taxon>Hyphomicrobiales</taxon>
        <taxon>Stappiaceae</taxon>
        <taxon>Pseudovibrio</taxon>
    </lineage>
</organism>
<gene>
    <name evidence="2" type="ORF">SAMN05444141_11346</name>
</gene>